<reference evidence="1 2" key="1">
    <citation type="submission" date="2014-04" db="EMBL/GenBank/DDBJ databases">
        <authorList>
            <consortium name="DOE Joint Genome Institute"/>
            <person name="Kuo A."/>
            <person name="Tarkka M."/>
            <person name="Buscot F."/>
            <person name="Kohler A."/>
            <person name="Nagy L.G."/>
            <person name="Floudas D."/>
            <person name="Copeland A."/>
            <person name="Barry K.W."/>
            <person name="Cichocki N."/>
            <person name="Veneault-Fourrey C."/>
            <person name="LaButti K."/>
            <person name="Lindquist E.A."/>
            <person name="Lipzen A."/>
            <person name="Lundell T."/>
            <person name="Morin E."/>
            <person name="Murat C."/>
            <person name="Sun H."/>
            <person name="Tunlid A."/>
            <person name="Henrissat B."/>
            <person name="Grigoriev I.V."/>
            <person name="Hibbett D.S."/>
            <person name="Martin F."/>
            <person name="Nordberg H.P."/>
            <person name="Cantor M.N."/>
            <person name="Hua S.X."/>
        </authorList>
    </citation>
    <scope>NUCLEOTIDE SEQUENCE [LARGE SCALE GENOMIC DNA]</scope>
    <source>
        <strain evidence="1 2">F 1598</strain>
    </source>
</reference>
<evidence type="ECO:0000313" key="2">
    <source>
        <dbReference type="Proteomes" id="UP000054166"/>
    </source>
</evidence>
<organism evidence="1 2">
    <name type="scientific">Piloderma croceum (strain F 1598)</name>
    <dbReference type="NCBI Taxonomy" id="765440"/>
    <lineage>
        <taxon>Eukaryota</taxon>
        <taxon>Fungi</taxon>
        <taxon>Dikarya</taxon>
        <taxon>Basidiomycota</taxon>
        <taxon>Agaricomycotina</taxon>
        <taxon>Agaricomycetes</taxon>
        <taxon>Agaricomycetidae</taxon>
        <taxon>Atheliales</taxon>
        <taxon>Atheliaceae</taxon>
        <taxon>Piloderma</taxon>
    </lineage>
</organism>
<keyword evidence="2" id="KW-1185">Reference proteome</keyword>
<dbReference type="InParanoid" id="A0A0C3AMI8"/>
<proteinExistence type="predicted"/>
<dbReference type="EMBL" id="KN833051">
    <property type="protein sequence ID" value="KIM75088.1"/>
    <property type="molecule type" value="Genomic_DNA"/>
</dbReference>
<reference evidence="2" key="2">
    <citation type="submission" date="2015-01" db="EMBL/GenBank/DDBJ databases">
        <title>Evolutionary Origins and Diversification of the Mycorrhizal Mutualists.</title>
        <authorList>
            <consortium name="DOE Joint Genome Institute"/>
            <consortium name="Mycorrhizal Genomics Consortium"/>
            <person name="Kohler A."/>
            <person name="Kuo A."/>
            <person name="Nagy L.G."/>
            <person name="Floudas D."/>
            <person name="Copeland A."/>
            <person name="Barry K.W."/>
            <person name="Cichocki N."/>
            <person name="Veneault-Fourrey C."/>
            <person name="LaButti K."/>
            <person name="Lindquist E.A."/>
            <person name="Lipzen A."/>
            <person name="Lundell T."/>
            <person name="Morin E."/>
            <person name="Murat C."/>
            <person name="Riley R."/>
            <person name="Ohm R."/>
            <person name="Sun H."/>
            <person name="Tunlid A."/>
            <person name="Henrissat B."/>
            <person name="Grigoriev I.V."/>
            <person name="Hibbett D.S."/>
            <person name="Martin F."/>
        </authorList>
    </citation>
    <scope>NUCLEOTIDE SEQUENCE [LARGE SCALE GENOMIC DNA]</scope>
    <source>
        <strain evidence="2">F 1598</strain>
    </source>
</reference>
<sequence>MPLTSNNLPQELGRCSVEAGKYHIHIRNDLAMGHPTLARIWSLTTSLFVMIPKQLQDARNTSKELIRTLSSFSWNPYLM</sequence>
<dbReference type="AlphaFoldDB" id="A0A0C3AMI8"/>
<evidence type="ECO:0000313" key="1">
    <source>
        <dbReference type="EMBL" id="KIM75088.1"/>
    </source>
</evidence>
<name>A0A0C3AMI8_PILCF</name>
<gene>
    <name evidence="1" type="ORF">PILCRDRAFT_827653</name>
</gene>
<accession>A0A0C3AMI8</accession>
<dbReference type="HOGENOM" id="CLU_2606892_0_0_1"/>
<protein>
    <submittedName>
        <fullName evidence="1">Uncharacterized protein</fullName>
    </submittedName>
</protein>
<dbReference type="Proteomes" id="UP000054166">
    <property type="component" value="Unassembled WGS sequence"/>
</dbReference>